<feature type="region of interest" description="Disordered" evidence="4">
    <location>
        <begin position="519"/>
        <end position="608"/>
    </location>
</feature>
<feature type="compositionally biased region" description="Low complexity" evidence="4">
    <location>
        <begin position="578"/>
        <end position="589"/>
    </location>
</feature>
<comment type="subcellular location">
    <subcellularLocation>
        <location evidence="1">Cytoplasm</location>
    </subcellularLocation>
</comment>
<feature type="region of interest" description="Disordered" evidence="4">
    <location>
        <begin position="206"/>
        <end position="249"/>
    </location>
</feature>
<feature type="compositionally biased region" description="Polar residues" evidence="4">
    <location>
        <begin position="701"/>
        <end position="724"/>
    </location>
</feature>
<feature type="region of interest" description="Disordered" evidence="4">
    <location>
        <begin position="864"/>
        <end position="921"/>
    </location>
</feature>
<feature type="region of interest" description="Disordered" evidence="4">
    <location>
        <begin position="1470"/>
        <end position="1523"/>
    </location>
</feature>
<dbReference type="SUPFAM" id="SSF48065">
    <property type="entry name" value="DBL homology domain (DH-domain)"/>
    <property type="match status" value="1"/>
</dbReference>
<feature type="compositionally biased region" description="Basic and acidic residues" evidence="4">
    <location>
        <begin position="376"/>
        <end position="385"/>
    </location>
</feature>
<dbReference type="PROSITE" id="PS50010">
    <property type="entry name" value="DH_2"/>
    <property type="match status" value="1"/>
</dbReference>
<dbReference type="InterPro" id="IPR051480">
    <property type="entry name" value="Endocytic_GEF_Adapter"/>
</dbReference>
<dbReference type="SMART" id="SM00325">
    <property type="entry name" value="RhoGEF"/>
    <property type="match status" value="1"/>
</dbReference>
<dbReference type="Gene3D" id="1.20.900.10">
    <property type="entry name" value="Dbl homology (DH) domain"/>
    <property type="match status" value="2"/>
</dbReference>
<dbReference type="GO" id="GO:0005737">
    <property type="term" value="C:cytoplasm"/>
    <property type="evidence" value="ECO:0007669"/>
    <property type="project" value="UniProtKB-SubCell"/>
</dbReference>
<feature type="compositionally biased region" description="Basic and acidic residues" evidence="4">
    <location>
        <begin position="1224"/>
        <end position="1236"/>
    </location>
</feature>
<feature type="compositionally biased region" description="Low complexity" evidence="4">
    <location>
        <begin position="57"/>
        <end position="66"/>
    </location>
</feature>
<feature type="region of interest" description="Disordered" evidence="4">
    <location>
        <begin position="34"/>
        <end position="158"/>
    </location>
</feature>
<feature type="compositionally biased region" description="Basic and acidic residues" evidence="4">
    <location>
        <begin position="128"/>
        <end position="147"/>
    </location>
</feature>
<evidence type="ECO:0000256" key="3">
    <source>
        <dbReference type="SAM" id="Coils"/>
    </source>
</evidence>
<proteinExistence type="predicted"/>
<feature type="compositionally biased region" description="Basic and acidic residues" evidence="4">
    <location>
        <begin position="1085"/>
        <end position="1097"/>
    </location>
</feature>
<keyword evidence="3" id="KW-0175">Coiled coil</keyword>
<evidence type="ECO:0000256" key="4">
    <source>
        <dbReference type="SAM" id="MobiDB-lite"/>
    </source>
</evidence>
<evidence type="ECO:0000313" key="6">
    <source>
        <dbReference type="EMBL" id="KAK7507218.1"/>
    </source>
</evidence>
<feature type="compositionally biased region" description="Basic and acidic residues" evidence="4">
    <location>
        <begin position="594"/>
        <end position="604"/>
    </location>
</feature>
<gene>
    <name evidence="6" type="ORF">BaRGS_00001153</name>
</gene>
<feature type="compositionally biased region" description="Polar residues" evidence="4">
    <location>
        <begin position="434"/>
        <end position="446"/>
    </location>
</feature>
<dbReference type="Proteomes" id="UP001519460">
    <property type="component" value="Unassembled WGS sequence"/>
</dbReference>
<feature type="compositionally biased region" description="Basic and acidic residues" evidence="4">
    <location>
        <begin position="909"/>
        <end position="918"/>
    </location>
</feature>
<organism evidence="6 7">
    <name type="scientific">Batillaria attramentaria</name>
    <dbReference type="NCBI Taxonomy" id="370345"/>
    <lineage>
        <taxon>Eukaryota</taxon>
        <taxon>Metazoa</taxon>
        <taxon>Spiralia</taxon>
        <taxon>Lophotrochozoa</taxon>
        <taxon>Mollusca</taxon>
        <taxon>Gastropoda</taxon>
        <taxon>Caenogastropoda</taxon>
        <taxon>Sorbeoconcha</taxon>
        <taxon>Cerithioidea</taxon>
        <taxon>Batillariidae</taxon>
        <taxon>Batillaria</taxon>
    </lineage>
</organism>
<dbReference type="Pfam" id="PF00621">
    <property type="entry name" value="RhoGEF"/>
    <property type="match status" value="2"/>
</dbReference>
<accession>A0ABD0M636</accession>
<feature type="domain" description="DH" evidence="5">
    <location>
        <begin position="1572"/>
        <end position="1898"/>
    </location>
</feature>
<feature type="region of interest" description="Disordered" evidence="4">
    <location>
        <begin position="1734"/>
        <end position="1754"/>
    </location>
</feature>
<feature type="compositionally biased region" description="Polar residues" evidence="4">
    <location>
        <begin position="652"/>
        <end position="663"/>
    </location>
</feature>
<dbReference type="PANTHER" id="PTHR46006:SF5">
    <property type="entry name" value="DH DOMAIN-CONTAINING PROTEIN"/>
    <property type="match status" value="1"/>
</dbReference>
<feature type="compositionally biased region" description="Polar residues" evidence="4">
    <location>
        <begin position="455"/>
        <end position="465"/>
    </location>
</feature>
<feature type="compositionally biased region" description="Basic and acidic residues" evidence="4">
    <location>
        <begin position="479"/>
        <end position="490"/>
    </location>
</feature>
<evidence type="ECO:0000259" key="5">
    <source>
        <dbReference type="PROSITE" id="PS50010"/>
    </source>
</evidence>
<feature type="compositionally biased region" description="Polar residues" evidence="4">
    <location>
        <begin position="1025"/>
        <end position="1043"/>
    </location>
</feature>
<feature type="region of interest" description="Disordered" evidence="4">
    <location>
        <begin position="701"/>
        <end position="801"/>
    </location>
</feature>
<dbReference type="SUPFAM" id="SSF50729">
    <property type="entry name" value="PH domain-like"/>
    <property type="match status" value="1"/>
</dbReference>
<feature type="region of interest" description="Disordered" evidence="4">
    <location>
        <begin position="400"/>
        <end position="501"/>
    </location>
</feature>
<feature type="compositionally biased region" description="Acidic residues" evidence="4">
    <location>
        <begin position="1476"/>
        <end position="1491"/>
    </location>
</feature>
<feature type="coiled-coil region" evidence="3">
    <location>
        <begin position="1620"/>
        <end position="1647"/>
    </location>
</feature>
<feature type="compositionally biased region" description="Polar residues" evidence="4">
    <location>
        <begin position="755"/>
        <end position="769"/>
    </location>
</feature>
<evidence type="ECO:0000256" key="1">
    <source>
        <dbReference type="ARBA" id="ARBA00004496"/>
    </source>
</evidence>
<feature type="compositionally biased region" description="Basic and acidic residues" evidence="4">
    <location>
        <begin position="742"/>
        <end position="754"/>
    </location>
</feature>
<feature type="region of interest" description="Disordered" evidence="4">
    <location>
        <begin position="652"/>
        <end position="674"/>
    </location>
</feature>
<feature type="compositionally biased region" description="Low complexity" evidence="4">
    <location>
        <begin position="39"/>
        <end position="49"/>
    </location>
</feature>
<dbReference type="InterPro" id="IPR000219">
    <property type="entry name" value="DH_dom"/>
</dbReference>
<dbReference type="CDD" id="cd00160">
    <property type="entry name" value="RhoGEF"/>
    <property type="match status" value="1"/>
</dbReference>
<feature type="region of interest" description="Disordered" evidence="4">
    <location>
        <begin position="318"/>
        <end position="385"/>
    </location>
</feature>
<feature type="compositionally biased region" description="Polar residues" evidence="4">
    <location>
        <begin position="776"/>
        <end position="791"/>
    </location>
</feature>
<protein>
    <recommendedName>
        <fullName evidence="5">DH domain-containing protein</fullName>
    </recommendedName>
</protein>
<feature type="region of interest" description="Disordered" evidence="4">
    <location>
        <begin position="1326"/>
        <end position="1345"/>
    </location>
</feature>
<name>A0ABD0M636_9CAEN</name>
<evidence type="ECO:0000256" key="2">
    <source>
        <dbReference type="ARBA" id="ARBA00022490"/>
    </source>
</evidence>
<comment type="caution">
    <text evidence="6">The sequence shown here is derived from an EMBL/GenBank/DDBJ whole genome shotgun (WGS) entry which is preliminary data.</text>
</comment>
<dbReference type="PANTHER" id="PTHR46006">
    <property type="entry name" value="RHO GUANINE NUCLEOTIDE EXCHANGE FACTOR AT 64C, ISOFORM A"/>
    <property type="match status" value="1"/>
</dbReference>
<feature type="region of interest" description="Disordered" evidence="4">
    <location>
        <begin position="1154"/>
        <end position="1173"/>
    </location>
</feature>
<feature type="compositionally biased region" description="Polar residues" evidence="4">
    <location>
        <begin position="557"/>
        <end position="571"/>
    </location>
</feature>
<keyword evidence="7" id="KW-1185">Reference proteome</keyword>
<dbReference type="EMBL" id="JACVVK020000004">
    <property type="protein sequence ID" value="KAK7507218.1"/>
    <property type="molecule type" value="Genomic_DNA"/>
</dbReference>
<feature type="compositionally biased region" description="Low complexity" evidence="4">
    <location>
        <begin position="336"/>
        <end position="349"/>
    </location>
</feature>
<feature type="region of interest" description="Disordered" evidence="4">
    <location>
        <begin position="1003"/>
        <end position="1147"/>
    </location>
</feature>
<reference evidence="6 7" key="1">
    <citation type="journal article" date="2023" name="Sci. Data">
        <title>Genome assembly of the Korean intertidal mud-creeper Batillaria attramentaria.</title>
        <authorList>
            <person name="Patra A.K."/>
            <person name="Ho P.T."/>
            <person name="Jun S."/>
            <person name="Lee S.J."/>
            <person name="Kim Y."/>
            <person name="Won Y.J."/>
        </authorList>
    </citation>
    <scope>NUCLEOTIDE SEQUENCE [LARGE SCALE GENOMIC DNA]</scope>
    <source>
        <strain evidence="6">Wonlab-2016</strain>
    </source>
</reference>
<feature type="compositionally biased region" description="Basic and acidic residues" evidence="4">
    <location>
        <begin position="1053"/>
        <end position="1067"/>
    </location>
</feature>
<evidence type="ECO:0000313" key="7">
    <source>
        <dbReference type="Proteomes" id="UP001519460"/>
    </source>
</evidence>
<sequence>MDTSSPTVTNASPEPVTLMERFPKSEHNAWLINVVSRDSSPPSGASTGSVPGGTGGSSTRKTSPRTFTRSRSVADMVGSRQRKVSGSYNSWRDDKFLPSCRANPRRISPVTAKSSRSGTPEFAGKVSDPLRHSYGEETVGRSDDGVVKSHRRNRSDSGVDVQTMVQENAFRNRECESELSQQKVTLLRDGGTDFQDMTGSGWYATETSSHKESQFLHSSVSNRGKTKRQRHSSESEVRHNPVSSGLNEGMYNVLSSRSRHRPEHRSLETLPQRNSTYDFTGFIPGCFGAPAVDSGSGDWGLALRTASRTDSMERLNVVDRKRSGSSGDVEEDDLNVSWSSSGWRESSVRTGSRCSSETEDDVFMKSNNATWVPKQDGPENSKPDSLDYFTKFQAIQQEESVQPQYSHKEKHNRSPCPDSGLLGQDHCHEGSAGGFSSPSKDTQQDPSAEEETETAHNSNPNTSDIYKTDLETETLCSPRSRDEAVRRQSEDQPVYEPVRSPSILLPHLQRTLLAVRQHIKSKKSADPSKIPVRVKQISPRRASLQHRRASADGGNDLTPNIPSKTPYSPRTGSKESHSNIGSHNSSSASWQKAAEAKSEGFGGDRRRRSKDLVSTAVMLQEFKSAGGSCKSNTSVSSSSVLTNIYNKSLSVNKGSRKGQQTEVTGKDPEENVSGVKSLAEPCETTDRFAFCVDTDSLSTRECWSDQDSVPSPTGGSSCDQTKTASSEDNRRARKGKRLAACADKKEELVSRSRSADASQRTQNTETTPGNDRESSPRGSTVTSPRNRSGDTSPRKSKRQAASRVEFLLSNNLFKKHLSNHIDAVEQNILQQKKFGLRKSFSNFDLSLKDTENLRFAFESSLKLQDSETNEEEQQEMSTCKDESPYMTEQMETAVTEDSRDTTSISAHSPKNDRRKSIACDDPSLSKLTDMVRNKSPLSMFSASRRNRMHIPSFQEFRKRQKDDLGLSHHPGTCSGTGCLECEGCESGAVPTHGRPLHTITEDDAVDCRPHTNTNTSLSRVGLTESFASAESGSGDTKQMPNSRLRSKPTKTAFRRDKVDGIRARKTENSFANKQGDAFGGEVPEGDEKRDGVNEGKRGNKPHKPSGQGQCQNSHTTHDQTLPEGLTLPEGFPPHIPHATSAISPDVSAPSPLQLLAQAPGQGGSVDSEMNSSTSLCLGDKLHQAMDDDAVDSEGDTKRATSSSSDGTIKDDVCGSSDDVVVSEEEQRGAEGSDRGAGRTRGQRVHDPPHNSVNAAVDTEGWLKSLALQPDNGVECRELYFTSEVRQRQRQTAGDSVLSKEVITKGKKRVKTRRDRQPEVLVLRSSSDVTQMSTDGPEAQRKRRLRKERPYKSDPMARYHQPTVTCLAPDLWRRPFSFRNTFTAKVRDSLPVMRRDNDFDILSTQTSTHGLEGYAHFDPSEDCGESAPYLDDDNNNACSNSDSFRKRGGPSVMTFLHTVDDNLRGQCRASSFPSLEELTEETDSQGDDSECESETRYRKRLSTFSTTSSDSGVMGQDSLSPEPPSPGFQLNHYAIFQPPDSAMSCFHCNPTHLDFSEVDAAGLCEKCILRQQERKETIYEIIETELNYGRDLRILKEEFYVPMQTTGLLSAEQLETVFVNLEELIAINAQLTDKLRAALHKAAGARDEPVLQGDTVCETSGLLITELGITWHIPAGSWCRPSPSRLPAARARGFSADCHVLHVPWARLVVQEYLGHMKKPRASLTQATETMESITAGGLGSRPHDAPSQPSRACQKSNTEEEKVVLLKLSYFNGASARSRKQNELSTVNIGNLFIESSTMFLAFENYCVNQAQASLCLEQLEKERELLRIFLQVSQTENGLLRRMHLKSFLMVPVQRIMKYPLLLNRLYKATPNLHPDKDNIRQAREKIEDILGHINAKAKPNGSLRIKRKQSELRRYSLTEKIEVNRVALEVLGWSKKEVSDLITSRMYYAQPADHTWAAKRCRNVKFTTVHAVLLTLGQQSRHDNSNDGDRLIPVSCHTQQAAVVLVKEKNGKYQAVRDPFYLEKCVVSVDPDFDEVFELQEWGREAYIFKAEDPRETRVWVQHLRQQTHNLGQWRRRRNALPNIMLKNI</sequence>
<dbReference type="InterPro" id="IPR035899">
    <property type="entry name" value="DBL_dom_sf"/>
</dbReference>
<keyword evidence="2" id="KW-0963">Cytoplasm</keyword>
<feature type="compositionally biased region" description="Polar residues" evidence="4">
    <location>
        <begin position="1501"/>
        <end position="1510"/>
    </location>
</feature>
<feature type="region of interest" description="Disordered" evidence="4">
    <location>
        <begin position="1187"/>
        <end position="1254"/>
    </location>
</feature>